<dbReference type="RefSeq" id="WP_179608064.1">
    <property type="nucleotide sequence ID" value="NZ_BAABEH010000001.1"/>
</dbReference>
<name>A0A853CZQ8_9MICO</name>
<protein>
    <submittedName>
        <fullName evidence="7">ZIP family zinc transporter</fullName>
    </submittedName>
</protein>
<dbReference type="InterPro" id="IPR003689">
    <property type="entry name" value="ZIP"/>
</dbReference>
<comment type="subcellular location">
    <subcellularLocation>
        <location evidence="1">Membrane</location>
        <topology evidence="1">Multi-pass membrane protein</topology>
    </subcellularLocation>
</comment>
<dbReference type="GO" id="GO:0016020">
    <property type="term" value="C:membrane"/>
    <property type="evidence" value="ECO:0007669"/>
    <property type="project" value="UniProtKB-SubCell"/>
</dbReference>
<feature type="transmembrane region" description="Helical" evidence="6">
    <location>
        <begin position="35"/>
        <end position="53"/>
    </location>
</feature>
<feature type="transmembrane region" description="Helical" evidence="6">
    <location>
        <begin position="250"/>
        <end position="271"/>
    </location>
</feature>
<evidence type="ECO:0000256" key="2">
    <source>
        <dbReference type="ARBA" id="ARBA00022692"/>
    </source>
</evidence>
<evidence type="ECO:0000256" key="3">
    <source>
        <dbReference type="ARBA" id="ARBA00022989"/>
    </source>
</evidence>
<feature type="compositionally biased region" description="Low complexity" evidence="5">
    <location>
        <begin position="112"/>
        <end position="127"/>
    </location>
</feature>
<feature type="transmembrane region" description="Helical" evidence="6">
    <location>
        <begin position="191"/>
        <end position="213"/>
    </location>
</feature>
<reference evidence="7 8" key="1">
    <citation type="submission" date="2020-07" db="EMBL/GenBank/DDBJ databases">
        <title>Sequencing the genomes of 1000 actinobacteria strains.</title>
        <authorList>
            <person name="Klenk H.-P."/>
        </authorList>
    </citation>
    <scope>NUCLEOTIDE SEQUENCE [LARGE SCALE GENOMIC DNA]</scope>
    <source>
        <strain evidence="7 8">DSM 15165</strain>
    </source>
</reference>
<dbReference type="Pfam" id="PF02535">
    <property type="entry name" value="Zip"/>
    <property type="match status" value="1"/>
</dbReference>
<evidence type="ECO:0000256" key="1">
    <source>
        <dbReference type="ARBA" id="ARBA00004141"/>
    </source>
</evidence>
<dbReference type="Proteomes" id="UP000578352">
    <property type="component" value="Unassembled WGS sequence"/>
</dbReference>
<dbReference type="PANTHER" id="PTHR11040">
    <property type="entry name" value="ZINC/IRON TRANSPORTER"/>
    <property type="match status" value="1"/>
</dbReference>
<dbReference type="EMBL" id="JACCFL010000001">
    <property type="protein sequence ID" value="NYJ25373.1"/>
    <property type="molecule type" value="Genomic_DNA"/>
</dbReference>
<feature type="transmembrane region" description="Helical" evidence="6">
    <location>
        <begin position="163"/>
        <end position="185"/>
    </location>
</feature>
<keyword evidence="3 6" id="KW-1133">Transmembrane helix</keyword>
<sequence length="307" mass="30634">MSPMGVAALGAVAGLTIFLGLPIGRLRSNAVGLKAALNALATGILIFLLWDVLSQAWEPVDKALSSHQLGPALGQGLLMAACIGVGLLSLTYVDRYMKRRALALASPIRPQAGPDGSPAGSHPGAGSQPHGHHGSGTGAVGTATGVAIVAATEVESRAGARRLALTIAIGIGLHNFAEGLAIGTAAAQGELAFAVLLIVGFGLHNATEGFGIVAPLSGTRPSWGYLALLGLIGGGPTFLGTIIGQSFSSSIVSIAFLGLAAGSILYVVIELFAVARRTGMKTLVAWCIFAGIVAGFATDAIVTAGGA</sequence>
<feature type="transmembrane region" description="Helical" evidence="6">
    <location>
        <begin position="6"/>
        <end position="23"/>
    </location>
</feature>
<feature type="transmembrane region" description="Helical" evidence="6">
    <location>
        <begin position="73"/>
        <end position="93"/>
    </location>
</feature>
<feature type="transmembrane region" description="Helical" evidence="6">
    <location>
        <begin position="225"/>
        <end position="244"/>
    </location>
</feature>
<keyword evidence="2 6" id="KW-0812">Transmembrane</keyword>
<feature type="region of interest" description="Disordered" evidence="5">
    <location>
        <begin position="109"/>
        <end position="136"/>
    </location>
</feature>
<evidence type="ECO:0000313" key="7">
    <source>
        <dbReference type="EMBL" id="NYJ25373.1"/>
    </source>
</evidence>
<evidence type="ECO:0000256" key="5">
    <source>
        <dbReference type="SAM" id="MobiDB-lite"/>
    </source>
</evidence>
<organism evidence="7 8">
    <name type="scientific">Leifsonia shinshuensis</name>
    <dbReference type="NCBI Taxonomy" id="150026"/>
    <lineage>
        <taxon>Bacteria</taxon>
        <taxon>Bacillati</taxon>
        <taxon>Actinomycetota</taxon>
        <taxon>Actinomycetes</taxon>
        <taxon>Micrococcales</taxon>
        <taxon>Microbacteriaceae</taxon>
        <taxon>Leifsonia</taxon>
    </lineage>
</organism>
<comment type="caution">
    <text evidence="7">The sequence shown here is derived from an EMBL/GenBank/DDBJ whole genome shotgun (WGS) entry which is preliminary data.</text>
</comment>
<evidence type="ECO:0000256" key="6">
    <source>
        <dbReference type="SAM" id="Phobius"/>
    </source>
</evidence>
<accession>A0A853CZQ8</accession>
<dbReference type="AlphaFoldDB" id="A0A853CZQ8"/>
<feature type="transmembrane region" description="Helical" evidence="6">
    <location>
        <begin position="283"/>
        <end position="304"/>
    </location>
</feature>
<proteinExistence type="predicted"/>
<evidence type="ECO:0000313" key="8">
    <source>
        <dbReference type="Proteomes" id="UP000578352"/>
    </source>
</evidence>
<dbReference type="PANTHER" id="PTHR11040:SF205">
    <property type="entry name" value="ZINC TRANSPORTER ZUPT"/>
    <property type="match status" value="1"/>
</dbReference>
<gene>
    <name evidence="7" type="ORF">HNR13_003660</name>
</gene>
<evidence type="ECO:0000256" key="4">
    <source>
        <dbReference type="ARBA" id="ARBA00023136"/>
    </source>
</evidence>
<dbReference type="GO" id="GO:0005385">
    <property type="term" value="F:zinc ion transmembrane transporter activity"/>
    <property type="evidence" value="ECO:0007669"/>
    <property type="project" value="TreeGrafter"/>
</dbReference>
<keyword evidence="4 6" id="KW-0472">Membrane</keyword>